<name>A0A2C9DJP0_MICEC</name>
<dbReference type="InterPro" id="IPR003439">
    <property type="entry name" value="ABC_transporter-like_ATP-bd"/>
</dbReference>
<keyword evidence="4" id="KW-0067">ATP-binding</keyword>
<dbReference type="Pfam" id="PF00005">
    <property type="entry name" value="ABC_tran"/>
    <property type="match status" value="1"/>
</dbReference>
<evidence type="ECO:0000313" key="7">
    <source>
        <dbReference type="EMBL" id="ARD70852.1"/>
    </source>
</evidence>
<proteinExistence type="inferred from homology"/>
<evidence type="ECO:0000256" key="5">
    <source>
        <dbReference type="SAM" id="MobiDB-lite"/>
    </source>
</evidence>
<dbReference type="AlphaFoldDB" id="A0A2C9DJP0"/>
<keyword evidence="3" id="KW-0547">Nucleotide-binding</keyword>
<accession>A0A2C9DJP0</accession>
<dbReference type="GO" id="GO:0005524">
    <property type="term" value="F:ATP binding"/>
    <property type="evidence" value="ECO:0007669"/>
    <property type="project" value="UniProtKB-KW"/>
</dbReference>
<organism evidence="7">
    <name type="scientific">Micromonospora echinospora</name>
    <name type="common">Micromonospora purpurea</name>
    <dbReference type="NCBI Taxonomy" id="1877"/>
    <lineage>
        <taxon>Bacteria</taxon>
        <taxon>Bacillati</taxon>
        <taxon>Actinomycetota</taxon>
        <taxon>Actinomycetes</taxon>
        <taxon>Micromonosporales</taxon>
        <taxon>Micromonosporaceae</taxon>
        <taxon>Micromonospora</taxon>
    </lineage>
</organism>
<evidence type="ECO:0000256" key="1">
    <source>
        <dbReference type="ARBA" id="ARBA00005417"/>
    </source>
</evidence>
<reference evidence="7" key="1">
    <citation type="journal article" date="2017" name="Tetrahedron">
        <title>Isolation, structure elucidation and biosynthesis of monomeric benzo[b]fluorene nenestatin from Micromonospora echinospora SCSIO 04089.</title>
        <authorList>
            <person name="Jiang X."/>
            <person name="Zhang Q."/>
            <person name="Zhu Y."/>
            <person name="Nie F."/>
            <person name="Wu Z."/>
            <person name="Yang C."/>
            <person name="Zhang L."/>
            <person name="Tian X."/>
            <person name="Zhang C."/>
        </authorList>
    </citation>
    <scope>NUCLEOTIDE SEQUENCE</scope>
    <source>
        <strain evidence="7">SCSIO 04089</strain>
    </source>
</reference>
<dbReference type="Gene3D" id="3.40.50.300">
    <property type="entry name" value="P-loop containing nucleotide triphosphate hydrolases"/>
    <property type="match status" value="1"/>
</dbReference>
<protein>
    <submittedName>
        <fullName evidence="7">ABC transporter</fullName>
    </submittedName>
</protein>
<evidence type="ECO:0000259" key="6">
    <source>
        <dbReference type="PROSITE" id="PS50893"/>
    </source>
</evidence>
<dbReference type="GO" id="GO:0016887">
    <property type="term" value="F:ATP hydrolysis activity"/>
    <property type="evidence" value="ECO:0007669"/>
    <property type="project" value="InterPro"/>
</dbReference>
<dbReference type="PANTHER" id="PTHR43335:SF4">
    <property type="entry name" value="ABC TRANSPORTER, ATP-BINDING PROTEIN"/>
    <property type="match status" value="1"/>
</dbReference>
<dbReference type="PROSITE" id="PS50893">
    <property type="entry name" value="ABC_TRANSPORTER_2"/>
    <property type="match status" value="1"/>
</dbReference>
<dbReference type="InterPro" id="IPR027417">
    <property type="entry name" value="P-loop_NTPase"/>
</dbReference>
<evidence type="ECO:0000256" key="4">
    <source>
        <dbReference type="ARBA" id="ARBA00022840"/>
    </source>
</evidence>
<sequence length="319" mass="33933">MIEARNLTKRYGDKTAVKDLSFTVGPGKVTGFLGPNGAGKSTTMRLLLGLDRPDGGNATIDGKQYHELATPLTVVGSLLEAKAVHPGRSAYNHLLCLAQSQGIGKKRVNEVLDLVGLTEVARKRAGGFSLGMGQRLGLAAALLGDPSVLILDEPVNGLDPEGILWIRTLMRKLAAEGRTVFVSSHLMNEMAVTAEHLIIIGRGRLVADCPTQEFIERGRKQTVLVRSPHADLLAEAITREGGEVTRNGDGELSVQDMTAARIGEIASAGGHVLHEVVPQRSTLEEAFMELTRESVEYTGTGGTGSTRETVAPNSRGAAR</sequence>
<feature type="region of interest" description="Disordered" evidence="5">
    <location>
        <begin position="296"/>
        <end position="319"/>
    </location>
</feature>
<comment type="similarity">
    <text evidence="1">Belongs to the ABC transporter superfamily.</text>
</comment>
<evidence type="ECO:0000256" key="2">
    <source>
        <dbReference type="ARBA" id="ARBA00022448"/>
    </source>
</evidence>
<dbReference type="SMART" id="SM00382">
    <property type="entry name" value="AAA"/>
    <property type="match status" value="1"/>
</dbReference>
<dbReference type="EMBL" id="KY454837">
    <property type="protein sequence ID" value="ARD70852.1"/>
    <property type="molecule type" value="Genomic_DNA"/>
</dbReference>
<evidence type="ECO:0000256" key="3">
    <source>
        <dbReference type="ARBA" id="ARBA00022741"/>
    </source>
</evidence>
<dbReference type="SUPFAM" id="SSF52540">
    <property type="entry name" value="P-loop containing nucleoside triphosphate hydrolases"/>
    <property type="match status" value="1"/>
</dbReference>
<dbReference type="InterPro" id="IPR003593">
    <property type="entry name" value="AAA+_ATPase"/>
</dbReference>
<feature type="domain" description="ABC transporter" evidence="6">
    <location>
        <begin position="2"/>
        <end position="227"/>
    </location>
</feature>
<dbReference type="PANTHER" id="PTHR43335">
    <property type="entry name" value="ABC TRANSPORTER, ATP-BINDING PROTEIN"/>
    <property type="match status" value="1"/>
</dbReference>
<keyword evidence="2" id="KW-0813">Transport</keyword>